<sequence length="265" mass="30806">YFRIIKDVNRRFIHINIWFIHCNFILEFFPILVSIEIGGIVQIINNISSSSPLVQHLLSQFVLRALHNNIMIKAEHIPGIINKTADSLSMLHFHVFWELQKDEHKKVAGVSFWAKLMRRENFSKEPLVQQVLKGLTRIKAKPDTRKPITVILLKKIINMLPMCMFKTLFVIVYFAAMRISEAVAPNKFAGKEVRVIEDKLRINIRVSKTDRKGTIIWLGHFADAQLCPCRSFQAFYQMCPHLDGSLFIHRNGKYISKLLAMCFEK</sequence>
<dbReference type="AlphaFoldDB" id="A0A974HEL2"/>
<evidence type="ECO:0000313" key="1">
    <source>
        <dbReference type="EMBL" id="OCT75109.1"/>
    </source>
</evidence>
<protein>
    <submittedName>
        <fullName evidence="1">Uncharacterized protein</fullName>
    </submittedName>
</protein>
<dbReference type="Proteomes" id="UP000694892">
    <property type="component" value="Chromosome 6S"/>
</dbReference>
<dbReference type="InterPro" id="IPR052925">
    <property type="entry name" value="Phage_Integrase-like_Recomb"/>
</dbReference>
<accession>A0A974HEL2</accession>
<dbReference type="GO" id="GO:0003677">
    <property type="term" value="F:DNA binding"/>
    <property type="evidence" value="ECO:0007669"/>
    <property type="project" value="InterPro"/>
</dbReference>
<feature type="non-terminal residue" evidence="1">
    <location>
        <position position="1"/>
    </location>
</feature>
<organism evidence="1 2">
    <name type="scientific">Xenopus laevis</name>
    <name type="common">African clawed frog</name>
    <dbReference type="NCBI Taxonomy" id="8355"/>
    <lineage>
        <taxon>Eukaryota</taxon>
        <taxon>Metazoa</taxon>
        <taxon>Chordata</taxon>
        <taxon>Craniata</taxon>
        <taxon>Vertebrata</taxon>
        <taxon>Euteleostomi</taxon>
        <taxon>Amphibia</taxon>
        <taxon>Batrachia</taxon>
        <taxon>Anura</taxon>
        <taxon>Pipoidea</taxon>
        <taxon>Pipidae</taxon>
        <taxon>Xenopodinae</taxon>
        <taxon>Xenopus</taxon>
        <taxon>Xenopus</taxon>
    </lineage>
</organism>
<gene>
    <name evidence="1" type="ORF">XELAEV_18034099mg</name>
</gene>
<reference evidence="2" key="1">
    <citation type="journal article" date="2016" name="Nature">
        <title>Genome evolution in the allotetraploid frog Xenopus laevis.</title>
        <authorList>
            <person name="Session A.M."/>
            <person name="Uno Y."/>
            <person name="Kwon T."/>
            <person name="Chapman J.A."/>
            <person name="Toyoda A."/>
            <person name="Takahashi S."/>
            <person name="Fukui A."/>
            <person name="Hikosaka A."/>
            <person name="Suzuki A."/>
            <person name="Kondo M."/>
            <person name="van Heeringen S.J."/>
            <person name="Quigley I."/>
            <person name="Heinz S."/>
            <person name="Ogino H."/>
            <person name="Ochi H."/>
            <person name="Hellsten U."/>
            <person name="Lyons J.B."/>
            <person name="Simakov O."/>
            <person name="Putnam N."/>
            <person name="Stites J."/>
            <person name="Kuroki Y."/>
            <person name="Tanaka T."/>
            <person name="Michiue T."/>
            <person name="Watanabe M."/>
            <person name="Bogdanovic O."/>
            <person name="Lister R."/>
            <person name="Georgiou G."/>
            <person name="Paranjpe S.S."/>
            <person name="van Kruijsbergen I."/>
            <person name="Shu S."/>
            <person name="Carlson J."/>
            <person name="Kinoshita T."/>
            <person name="Ohta Y."/>
            <person name="Mawaribuchi S."/>
            <person name="Jenkins J."/>
            <person name="Grimwood J."/>
            <person name="Schmutz J."/>
            <person name="Mitros T."/>
            <person name="Mozaffari S.V."/>
            <person name="Suzuki Y."/>
            <person name="Haramoto Y."/>
            <person name="Yamamoto T.S."/>
            <person name="Takagi C."/>
            <person name="Heald R."/>
            <person name="Miller K."/>
            <person name="Haudenschild C."/>
            <person name="Kitzman J."/>
            <person name="Nakayama T."/>
            <person name="Izutsu Y."/>
            <person name="Robert J."/>
            <person name="Fortriede J."/>
            <person name="Burns K."/>
            <person name="Lotay V."/>
            <person name="Karimi K."/>
            <person name="Yasuoka Y."/>
            <person name="Dichmann D.S."/>
            <person name="Flajnik M.F."/>
            <person name="Houston D.W."/>
            <person name="Shendure J."/>
            <person name="DuPasquier L."/>
            <person name="Vize P.D."/>
            <person name="Zorn A.M."/>
            <person name="Ito M."/>
            <person name="Marcotte E.M."/>
            <person name="Wallingford J.B."/>
            <person name="Ito Y."/>
            <person name="Asashima M."/>
            <person name="Ueno N."/>
            <person name="Matsuda Y."/>
            <person name="Veenstra G.J."/>
            <person name="Fujiyama A."/>
            <person name="Harland R.M."/>
            <person name="Taira M."/>
            <person name="Rokhsar D.S."/>
        </authorList>
    </citation>
    <scope>NUCLEOTIDE SEQUENCE [LARGE SCALE GENOMIC DNA]</scope>
    <source>
        <strain evidence="2">J</strain>
    </source>
</reference>
<name>A0A974HEL2_XENLA</name>
<dbReference type="PANTHER" id="PTHR34605">
    <property type="entry name" value="PHAGE_INTEGRASE DOMAIN-CONTAINING PROTEIN"/>
    <property type="match status" value="1"/>
</dbReference>
<proteinExistence type="predicted"/>
<dbReference type="SUPFAM" id="SSF56349">
    <property type="entry name" value="DNA breaking-rejoining enzymes"/>
    <property type="match status" value="1"/>
</dbReference>
<dbReference type="PANTHER" id="PTHR34605:SF8">
    <property type="entry name" value="FILAGGRIN-2-LIKE ISOFORM X1"/>
    <property type="match status" value="1"/>
</dbReference>
<dbReference type="EMBL" id="CM004477">
    <property type="protein sequence ID" value="OCT75109.1"/>
    <property type="molecule type" value="Genomic_DNA"/>
</dbReference>
<dbReference type="InterPro" id="IPR011010">
    <property type="entry name" value="DNA_brk_join_enz"/>
</dbReference>
<evidence type="ECO:0000313" key="2">
    <source>
        <dbReference type="Proteomes" id="UP000694892"/>
    </source>
</evidence>